<dbReference type="GO" id="GO:0098552">
    <property type="term" value="C:side of membrane"/>
    <property type="evidence" value="ECO:0007669"/>
    <property type="project" value="UniProtKB-KW"/>
</dbReference>
<evidence type="ECO:0000256" key="2">
    <source>
        <dbReference type="ARBA" id="ARBA00022622"/>
    </source>
</evidence>
<gene>
    <name evidence="9" type="ORF">R5R35_012898</name>
</gene>
<organism evidence="9 10">
    <name type="scientific">Gryllus longicercus</name>
    <dbReference type="NCBI Taxonomy" id="2509291"/>
    <lineage>
        <taxon>Eukaryota</taxon>
        <taxon>Metazoa</taxon>
        <taxon>Ecdysozoa</taxon>
        <taxon>Arthropoda</taxon>
        <taxon>Hexapoda</taxon>
        <taxon>Insecta</taxon>
        <taxon>Pterygota</taxon>
        <taxon>Neoptera</taxon>
        <taxon>Polyneoptera</taxon>
        <taxon>Orthoptera</taxon>
        <taxon>Ensifera</taxon>
        <taxon>Gryllidea</taxon>
        <taxon>Grylloidea</taxon>
        <taxon>Gryllidae</taxon>
        <taxon>Gryllinae</taxon>
        <taxon>Gryllus</taxon>
    </lineage>
</organism>
<keyword evidence="2" id="KW-0325">Glycoprotein</keyword>
<evidence type="ECO:0000256" key="1">
    <source>
        <dbReference type="ARBA" id="ARBA00004589"/>
    </source>
</evidence>
<accession>A0AAN9Z5W5</accession>
<evidence type="ECO:0000313" key="9">
    <source>
        <dbReference type="EMBL" id="KAK7869353.1"/>
    </source>
</evidence>
<evidence type="ECO:0000256" key="6">
    <source>
        <dbReference type="ARBA" id="ARBA00023136"/>
    </source>
</evidence>
<keyword evidence="4 8" id="KW-0732">Signal</keyword>
<evidence type="ECO:0000313" key="10">
    <source>
        <dbReference type="Proteomes" id="UP001378592"/>
    </source>
</evidence>
<dbReference type="EMBL" id="JAZDUA010000076">
    <property type="protein sequence ID" value="KAK7869353.1"/>
    <property type="molecule type" value="Genomic_DNA"/>
</dbReference>
<evidence type="ECO:0000256" key="4">
    <source>
        <dbReference type="ARBA" id="ARBA00022729"/>
    </source>
</evidence>
<name>A0AAN9Z5W5_9ORTH</name>
<keyword evidence="6" id="KW-0472">Membrane</keyword>
<dbReference type="AlphaFoldDB" id="A0AAN9Z5W5"/>
<dbReference type="PANTHER" id="PTHR33562">
    <property type="entry name" value="ATILLA, ISOFORM B-RELATED-RELATED"/>
    <property type="match status" value="1"/>
</dbReference>
<proteinExistence type="predicted"/>
<dbReference type="InterPro" id="IPR050975">
    <property type="entry name" value="Sleep_regulator"/>
</dbReference>
<dbReference type="Proteomes" id="UP001378592">
    <property type="component" value="Unassembled WGS sequence"/>
</dbReference>
<reference evidence="9 10" key="1">
    <citation type="submission" date="2024-03" db="EMBL/GenBank/DDBJ databases">
        <title>The genome assembly and annotation of the cricket Gryllus longicercus Weissman &amp; Gray.</title>
        <authorList>
            <person name="Szrajer S."/>
            <person name="Gray D."/>
            <person name="Ylla G."/>
        </authorList>
    </citation>
    <scope>NUCLEOTIDE SEQUENCE [LARGE SCALE GENOMIC DNA]</scope>
    <source>
        <strain evidence="9">DAG 2021-001</strain>
        <tissue evidence="9">Whole body minus gut</tissue>
    </source>
</reference>
<evidence type="ECO:0000256" key="3">
    <source>
        <dbReference type="ARBA" id="ARBA00022692"/>
    </source>
</evidence>
<keyword evidence="10" id="KW-1185">Reference proteome</keyword>
<keyword evidence="5" id="KW-1133">Transmembrane helix</keyword>
<feature type="chain" id="PRO_5042884160" description="Protein quiver" evidence="8">
    <location>
        <begin position="31"/>
        <end position="144"/>
    </location>
</feature>
<evidence type="ECO:0008006" key="11">
    <source>
        <dbReference type="Google" id="ProtNLM"/>
    </source>
</evidence>
<comment type="caution">
    <text evidence="9">The sequence shown here is derived from an EMBL/GenBank/DDBJ whole genome shotgun (WGS) entry which is preliminary data.</text>
</comment>
<evidence type="ECO:0000256" key="8">
    <source>
        <dbReference type="SAM" id="SignalP"/>
    </source>
</evidence>
<evidence type="ECO:0000256" key="5">
    <source>
        <dbReference type="ARBA" id="ARBA00022989"/>
    </source>
</evidence>
<comment type="subcellular location">
    <subcellularLocation>
        <location evidence="1">Membrane</location>
        <topology evidence="1">Lipid-anchor</topology>
        <topology evidence="1">GPI-anchor</topology>
    </subcellularLocation>
</comment>
<protein>
    <recommendedName>
        <fullName evidence="11">Protein quiver</fullName>
    </recommendedName>
</protein>
<keyword evidence="7" id="KW-0449">Lipoprotein</keyword>
<keyword evidence="3" id="KW-0812">Transmembrane</keyword>
<keyword evidence="2" id="KW-0336">GPI-anchor</keyword>
<sequence>MAATMASSAFSSVCVLLAILLSFLIKENEAVKCYICSWSPHDNRSDTCTKNNFIPEYTMVHDCEKGCEVVSMRDPNGAMEMFYRNCYTKSENDLKFDRRNTGINEEEVYKCNWKLCNGAVSVFTSQSVLLLTFTAAWCILFCGQ</sequence>
<feature type="signal peptide" evidence="8">
    <location>
        <begin position="1"/>
        <end position="30"/>
    </location>
</feature>
<evidence type="ECO:0000256" key="7">
    <source>
        <dbReference type="ARBA" id="ARBA00023288"/>
    </source>
</evidence>